<dbReference type="Gene3D" id="1.10.357.20">
    <property type="entry name" value="SLC41 divalent cation transporters, integral membrane domain"/>
    <property type="match status" value="2"/>
</dbReference>
<proteinExistence type="inferred from homology"/>
<keyword evidence="7" id="KW-0406">Ion transport</keyword>
<feature type="compositionally biased region" description="Polar residues" evidence="9">
    <location>
        <begin position="51"/>
        <end position="70"/>
    </location>
</feature>
<feature type="transmembrane region" description="Helical" evidence="10">
    <location>
        <begin position="253"/>
        <end position="280"/>
    </location>
</feature>
<feature type="compositionally biased region" description="Polar residues" evidence="9">
    <location>
        <begin position="31"/>
        <end position="40"/>
    </location>
</feature>
<feature type="transmembrane region" description="Helical" evidence="10">
    <location>
        <begin position="482"/>
        <end position="502"/>
    </location>
</feature>
<dbReference type="PANTHER" id="PTHR16228:SF7">
    <property type="entry name" value="SLC41A_MGTE INTEGRAL MEMBRANE DOMAIN-CONTAINING PROTEIN"/>
    <property type="match status" value="1"/>
</dbReference>
<evidence type="ECO:0000313" key="14">
    <source>
        <dbReference type="RefSeq" id="XP_014671384.1"/>
    </source>
</evidence>
<keyword evidence="12" id="KW-1185">Reference proteome</keyword>
<accession>A0ABM1EGQ5</accession>
<dbReference type="RefSeq" id="XP_014671376.1">
    <property type="nucleotide sequence ID" value="XM_014815890.1"/>
</dbReference>
<comment type="similarity">
    <text evidence="2">Belongs to the SLC41A transporter family.</text>
</comment>
<evidence type="ECO:0000256" key="10">
    <source>
        <dbReference type="SAM" id="Phobius"/>
    </source>
</evidence>
<evidence type="ECO:0000256" key="3">
    <source>
        <dbReference type="ARBA" id="ARBA00022448"/>
    </source>
</evidence>
<dbReference type="InterPro" id="IPR006667">
    <property type="entry name" value="SLC41_membr_dom"/>
</dbReference>
<sequence>MSETIGTGIRSRIRGSKMTAEQVSADGARQVSPTGASPLQQVPLGQEPLAGSTSVNGVPVDNQITSNSDRQPLLSGESTGESKESVVEPEKEETSLMIGLQVVIPFLVAGFGMVGAGMVLDIVQHWKVFRDVSEIFILVPSLLGLKGNLEMTLASRMSTQANLGNIELRSELWKMASGNMAILQCQATVVGFLASIAAIVMGWIPDGKFELHDALLLCAGSLTTAAIASAILGAIMIFIVVLSRRCNINPDNVATPIAASLGDLITLSLLASICTGIYSVQVTQVWLAPFIIALFLLLLPLWIYISHRNIYTKDVLYNGWVPVISAMVISSVGGLILDATVVVFDGLAVYQPVINGVGGNLVAVQASKLSTALHKVSQPGVVPVGVFSGCPTPLSTFCVNDLSSRTARVLLLLVVPGQLLFVFVINYMKAGHTSLTPAFVILYLTAALLQVLILLYVANWMVHYMWRKKLDPDHAAIPYLTAIGDLVGTALLAATFFLLATFGKE</sequence>
<dbReference type="SUPFAM" id="SSF161093">
    <property type="entry name" value="MgtE membrane domain-like"/>
    <property type="match status" value="2"/>
</dbReference>
<feature type="domain" description="SLC41A/MgtE integral membrane" evidence="11">
    <location>
        <begin position="139"/>
        <end position="273"/>
    </location>
</feature>
<dbReference type="InterPro" id="IPR036739">
    <property type="entry name" value="SLC41_membr_dom_sf"/>
</dbReference>
<feature type="transmembrane region" description="Helical" evidence="10">
    <location>
        <begin position="286"/>
        <end position="305"/>
    </location>
</feature>
<keyword evidence="6 10" id="KW-1133">Transmembrane helix</keyword>
<dbReference type="RefSeq" id="XP_014671384.1">
    <property type="nucleotide sequence ID" value="XM_014815898.1"/>
</dbReference>
<organism evidence="12 13">
    <name type="scientific">Priapulus caudatus</name>
    <name type="common">Priapulid worm</name>
    <dbReference type="NCBI Taxonomy" id="37621"/>
    <lineage>
        <taxon>Eukaryota</taxon>
        <taxon>Metazoa</taxon>
        <taxon>Ecdysozoa</taxon>
        <taxon>Scalidophora</taxon>
        <taxon>Priapulida</taxon>
        <taxon>Priapulimorpha</taxon>
        <taxon>Priapulimorphida</taxon>
        <taxon>Priapulidae</taxon>
        <taxon>Priapulus</taxon>
    </lineage>
</organism>
<comment type="subcellular location">
    <subcellularLocation>
        <location evidence="1">Membrane</location>
        <topology evidence="1">Multi-pass membrane protein</topology>
    </subcellularLocation>
</comment>
<evidence type="ECO:0000313" key="13">
    <source>
        <dbReference type="RefSeq" id="XP_014671376.1"/>
    </source>
</evidence>
<keyword evidence="5" id="KW-0460">Magnesium</keyword>
<evidence type="ECO:0000256" key="1">
    <source>
        <dbReference type="ARBA" id="ARBA00004141"/>
    </source>
</evidence>
<name>A0ABM1EGQ5_PRICU</name>
<feature type="region of interest" description="Disordered" evidence="9">
    <location>
        <begin position="1"/>
        <end position="88"/>
    </location>
</feature>
<keyword evidence="8 10" id="KW-0472">Membrane</keyword>
<evidence type="ECO:0000256" key="2">
    <source>
        <dbReference type="ARBA" id="ARBA00009749"/>
    </source>
</evidence>
<evidence type="ECO:0000256" key="5">
    <source>
        <dbReference type="ARBA" id="ARBA00022842"/>
    </source>
</evidence>
<feature type="transmembrane region" description="Helical" evidence="10">
    <location>
        <begin position="98"/>
        <end position="120"/>
    </location>
</feature>
<feature type="transmembrane region" description="Helical" evidence="10">
    <location>
        <begin position="317"/>
        <end position="337"/>
    </location>
</feature>
<keyword evidence="4 10" id="KW-0812">Transmembrane</keyword>
<evidence type="ECO:0000256" key="7">
    <source>
        <dbReference type="ARBA" id="ARBA00023065"/>
    </source>
</evidence>
<keyword evidence="3" id="KW-0813">Transport</keyword>
<evidence type="ECO:0000256" key="4">
    <source>
        <dbReference type="ARBA" id="ARBA00022692"/>
    </source>
</evidence>
<dbReference type="PANTHER" id="PTHR16228">
    <property type="entry name" value="DIVALENT CATION TRANSPORTER SOLUTE CARRIER FAMILY 41"/>
    <property type="match status" value="1"/>
</dbReference>
<dbReference type="Proteomes" id="UP000695022">
    <property type="component" value="Unplaced"/>
</dbReference>
<evidence type="ECO:0000259" key="11">
    <source>
        <dbReference type="Pfam" id="PF01769"/>
    </source>
</evidence>
<feature type="domain" description="SLC41A/MgtE integral membrane" evidence="11">
    <location>
        <begin position="351"/>
        <end position="494"/>
    </location>
</feature>
<dbReference type="GeneID" id="106812110"/>
<reference evidence="13 14" key="1">
    <citation type="submission" date="2025-05" db="UniProtKB">
        <authorList>
            <consortium name="RefSeq"/>
        </authorList>
    </citation>
    <scope>IDENTIFICATION</scope>
</reference>
<feature type="transmembrane region" description="Helical" evidence="10">
    <location>
        <begin position="440"/>
        <end position="462"/>
    </location>
</feature>
<evidence type="ECO:0000256" key="9">
    <source>
        <dbReference type="SAM" id="MobiDB-lite"/>
    </source>
</evidence>
<gene>
    <name evidence="13 14" type="primary">LOC106812110</name>
</gene>
<evidence type="ECO:0000256" key="8">
    <source>
        <dbReference type="ARBA" id="ARBA00023136"/>
    </source>
</evidence>
<evidence type="ECO:0000313" key="12">
    <source>
        <dbReference type="Proteomes" id="UP000695022"/>
    </source>
</evidence>
<feature type="transmembrane region" description="Helical" evidence="10">
    <location>
        <begin position="181"/>
        <end position="202"/>
    </location>
</feature>
<dbReference type="InterPro" id="IPR045349">
    <property type="entry name" value="SLC41A1-3"/>
</dbReference>
<feature type="transmembrane region" description="Helical" evidence="10">
    <location>
        <begin position="409"/>
        <end position="428"/>
    </location>
</feature>
<evidence type="ECO:0000256" key="6">
    <source>
        <dbReference type="ARBA" id="ARBA00022989"/>
    </source>
</evidence>
<dbReference type="Pfam" id="PF01769">
    <property type="entry name" value="MgtE"/>
    <property type="match status" value="2"/>
</dbReference>
<feature type="transmembrane region" description="Helical" evidence="10">
    <location>
        <begin position="214"/>
        <end position="241"/>
    </location>
</feature>
<protein>
    <submittedName>
        <fullName evidence="13 14">Solute carrier family 41 member 1-like isoform X1</fullName>
    </submittedName>
</protein>